<dbReference type="AlphaFoldDB" id="A0A1C2HWM7"/>
<gene>
    <name evidence="2" type="ORF">A6M23_18990</name>
</gene>
<reference evidence="2" key="1">
    <citation type="journal article" date="2016" name="Int. J. Mol. Sci.">
        <title>Comparative genomics of the extreme acidophile Acidithiobacillus thiooxidans reveals intraspecific divergence and niche adaptation.</title>
        <authorList>
            <person name="Zhang X."/>
            <person name="Feng X."/>
            <person name="Tao J."/>
            <person name="Ma L."/>
            <person name="Xiao Y."/>
            <person name="Liang Y."/>
            <person name="Liu X."/>
            <person name="Yin H."/>
        </authorList>
    </citation>
    <scope>NUCLEOTIDE SEQUENCE [LARGE SCALE GENOMIC DNA]</scope>
    <source>
        <strain evidence="2">DXS-W</strain>
    </source>
</reference>
<sequence length="87" mass="8273">MANSRGSLADGSLAGGSPAEGEGLAACEGIAPRKGLADSGIPAGGLRPAKGLLPAGDCKGRTMAGGDGGSASSGDMAYHMVFNPVCP</sequence>
<name>A0A1C2HWM7_ACITH</name>
<dbReference type="RefSeq" id="WP_031568877.1">
    <property type="nucleotide sequence ID" value="NZ_JABBDW010000170.1"/>
</dbReference>
<dbReference type="Proteomes" id="UP000095008">
    <property type="component" value="Unassembled WGS sequence"/>
</dbReference>
<evidence type="ECO:0000313" key="2">
    <source>
        <dbReference type="EMBL" id="OCX68131.1"/>
    </source>
</evidence>
<feature type="region of interest" description="Disordered" evidence="1">
    <location>
        <begin position="1"/>
        <end position="21"/>
    </location>
</feature>
<organism evidence="2 3">
    <name type="scientific">Acidithiobacillus thiooxidans</name>
    <name type="common">Thiobacillus thiooxidans</name>
    <dbReference type="NCBI Taxonomy" id="930"/>
    <lineage>
        <taxon>Bacteria</taxon>
        <taxon>Pseudomonadati</taxon>
        <taxon>Pseudomonadota</taxon>
        <taxon>Acidithiobacillia</taxon>
        <taxon>Acidithiobacillales</taxon>
        <taxon>Acidithiobacillaceae</taxon>
        <taxon>Acidithiobacillus</taxon>
    </lineage>
</organism>
<dbReference type="GeneID" id="60696725"/>
<dbReference type="EMBL" id="LWRY01000277">
    <property type="protein sequence ID" value="OCX68131.1"/>
    <property type="molecule type" value="Genomic_DNA"/>
</dbReference>
<protein>
    <submittedName>
        <fullName evidence="2">Uncharacterized protein</fullName>
    </submittedName>
</protein>
<proteinExistence type="predicted"/>
<keyword evidence="3" id="KW-1185">Reference proteome</keyword>
<feature type="compositionally biased region" description="Low complexity" evidence="1">
    <location>
        <begin position="1"/>
        <end position="17"/>
    </location>
</feature>
<accession>A0A1C2HWM7</accession>
<evidence type="ECO:0000256" key="1">
    <source>
        <dbReference type="SAM" id="MobiDB-lite"/>
    </source>
</evidence>
<comment type="caution">
    <text evidence="2">The sequence shown here is derived from an EMBL/GenBank/DDBJ whole genome shotgun (WGS) entry which is preliminary data.</text>
</comment>
<evidence type="ECO:0000313" key="3">
    <source>
        <dbReference type="Proteomes" id="UP000095008"/>
    </source>
</evidence>